<accession>A0A6H1ZJC6</accession>
<sequence length="60" mass="6410">MVAQQRLRVSGSDTKLALKRVTPIGASGLTLLPEAHRHRLRHHGQVLPALVALPAQALTG</sequence>
<dbReference type="EMBL" id="MT144047">
    <property type="protein sequence ID" value="QJA47531.1"/>
    <property type="molecule type" value="Genomic_DNA"/>
</dbReference>
<proteinExistence type="predicted"/>
<dbReference type="AlphaFoldDB" id="A0A6H1ZJC6"/>
<evidence type="ECO:0000313" key="2">
    <source>
        <dbReference type="EMBL" id="QJA64773.1"/>
    </source>
</evidence>
<dbReference type="EMBL" id="MT141526">
    <property type="protein sequence ID" value="QJA64773.1"/>
    <property type="molecule type" value="Genomic_DNA"/>
</dbReference>
<name>A0A6H1ZJC6_9ZZZZ</name>
<gene>
    <name evidence="2" type="ORF">MM415B00465_0007</name>
    <name evidence="1" type="ORF">TM448A00694_0009</name>
    <name evidence="3" type="ORF">TM448B00545_0007</name>
</gene>
<reference evidence="1" key="1">
    <citation type="submission" date="2020-03" db="EMBL/GenBank/DDBJ databases">
        <title>The deep terrestrial virosphere.</title>
        <authorList>
            <person name="Holmfeldt K."/>
            <person name="Nilsson E."/>
            <person name="Simone D."/>
            <person name="Lopez-Fernandez M."/>
            <person name="Wu X."/>
            <person name="de Brujin I."/>
            <person name="Lundin D."/>
            <person name="Andersson A."/>
            <person name="Bertilsson S."/>
            <person name="Dopson M."/>
        </authorList>
    </citation>
    <scope>NUCLEOTIDE SEQUENCE</scope>
    <source>
        <strain evidence="2">MM415B00465</strain>
        <strain evidence="1">TM448A00694</strain>
        <strain evidence="3">TM448B00545</strain>
    </source>
</reference>
<evidence type="ECO:0000313" key="3">
    <source>
        <dbReference type="EMBL" id="QJH95886.1"/>
    </source>
</evidence>
<dbReference type="EMBL" id="MT144632">
    <property type="protein sequence ID" value="QJH95886.1"/>
    <property type="molecule type" value="Genomic_DNA"/>
</dbReference>
<protein>
    <submittedName>
        <fullName evidence="1">Uncharacterized protein</fullName>
    </submittedName>
</protein>
<evidence type="ECO:0000313" key="1">
    <source>
        <dbReference type="EMBL" id="QJA47531.1"/>
    </source>
</evidence>
<organism evidence="1">
    <name type="scientific">viral metagenome</name>
    <dbReference type="NCBI Taxonomy" id="1070528"/>
    <lineage>
        <taxon>unclassified sequences</taxon>
        <taxon>metagenomes</taxon>
        <taxon>organismal metagenomes</taxon>
    </lineage>
</organism>